<sequence length="125" mass="13347">MNSTVITSFGYRHPGGIPTNADLVVDLRHRLYNPPEDPKVRAAMVAATGLEEHVRAYVLATDGADEVISEILAAMDTLRAQKGRPLRVAIGCQGGRHRSVVIAAEVASATGATVVHRDVTLPVIR</sequence>
<keyword evidence="2" id="KW-0614">Plasmid</keyword>
<dbReference type="PANTHER" id="PTHR30448">
    <property type="entry name" value="RNASE ADAPTER PROTEIN RAPZ"/>
    <property type="match status" value="1"/>
</dbReference>
<dbReference type="AlphaFoldDB" id="R4HCJ7"/>
<reference evidence="2" key="1">
    <citation type="submission" date="2010-04" db="EMBL/GenBank/DDBJ databases">
        <title>Complete nucleotide sequence of Nocardiopsis linear plasmid pNPL1.</title>
        <authorList>
            <person name="Tian X.-L."/>
            <person name="Zhong L."/>
            <person name="Cheng Q.-X."/>
            <person name="Chen Z.-H."/>
            <person name="Zhou M."/>
            <person name="Wang T."/>
            <person name="Fan Y."/>
            <person name="Yang Y."/>
            <person name="Guo P."/>
            <person name="Xia H.-Y."/>
            <person name="Qin Z.-J."/>
        </authorList>
    </citation>
    <scope>NUCLEOTIDE SEQUENCE</scope>
    <source>
        <strain evidence="2">25L-1-1c</strain>
        <plasmid evidence="2">pNPL1</plasmid>
    </source>
</reference>
<proteinExistence type="predicted"/>
<evidence type="ECO:0000259" key="1">
    <source>
        <dbReference type="Pfam" id="PF22740"/>
    </source>
</evidence>
<name>R4HCJ7_9ACTN</name>
<dbReference type="InterPro" id="IPR053931">
    <property type="entry name" value="RapZ_C"/>
</dbReference>
<dbReference type="GO" id="GO:0005524">
    <property type="term" value="F:ATP binding"/>
    <property type="evidence" value="ECO:0007669"/>
    <property type="project" value="InterPro"/>
</dbReference>
<accession>R4HCJ7</accession>
<protein>
    <submittedName>
        <fullName evidence="2">PNPL.19</fullName>
    </submittedName>
</protein>
<dbReference type="PANTHER" id="PTHR30448:SF0">
    <property type="entry name" value="RNASE ADAPTER PROTEIN RAPZ"/>
    <property type="match status" value="1"/>
</dbReference>
<evidence type="ECO:0000313" key="2">
    <source>
        <dbReference type="EMBL" id="AEC12512.1"/>
    </source>
</evidence>
<dbReference type="Pfam" id="PF22740">
    <property type="entry name" value="PapZ_C"/>
    <property type="match status" value="1"/>
</dbReference>
<geneLocation type="plasmid" evidence="2">
    <name>pNPL1</name>
</geneLocation>
<dbReference type="EMBL" id="HM102370">
    <property type="protein sequence ID" value="AEC12512.1"/>
    <property type="molecule type" value="Genomic_DNA"/>
</dbReference>
<dbReference type="InterPro" id="IPR005337">
    <property type="entry name" value="RapZ-like"/>
</dbReference>
<organism evidence="2">
    <name type="scientific">Nocardiopsis sp. 25L-1-1c</name>
    <dbReference type="NCBI Taxonomy" id="1009683"/>
    <lineage>
        <taxon>Bacteria</taxon>
        <taxon>Bacillati</taxon>
        <taxon>Actinomycetota</taxon>
        <taxon>Actinomycetes</taxon>
        <taxon>Streptosporangiales</taxon>
        <taxon>Nocardiopsidaceae</taxon>
        <taxon>Nocardiopsis</taxon>
    </lineage>
</organism>
<feature type="domain" description="RapZ C-terminal" evidence="1">
    <location>
        <begin position="5"/>
        <end position="118"/>
    </location>
</feature>
<dbReference type="RefSeq" id="WP_368074121.1">
    <property type="nucleotide sequence ID" value="NZ_HM102370.1"/>
</dbReference>